<keyword evidence="3" id="KW-0547">Nucleotide-binding</keyword>
<evidence type="ECO:0000256" key="1">
    <source>
        <dbReference type="ARBA" id="ARBA00006820"/>
    </source>
</evidence>
<feature type="compositionally biased region" description="Polar residues" evidence="7">
    <location>
        <begin position="1298"/>
        <end position="1321"/>
    </location>
</feature>
<dbReference type="OrthoDB" id="2016263at2759"/>
<accession>A0A8J4SWA1</accession>
<evidence type="ECO:0000313" key="9">
    <source>
        <dbReference type="Proteomes" id="UP000748531"/>
    </source>
</evidence>
<sequence>MFGDQYESSANNESAESIASESSLTLQSAFHDHSLCSEVVSKNGGVVFPASTNDGVPSNEDQAACSIRNVKTVSRTQQDCRKTLIIPFFLIGKFASGIMWSGNYRRSPIFIFSQACIVKKSDAAEKLGRLFNMSFRLVRTECKLLRCVLQSHGFLESNNLFGKFNLLWTGCHLKPSQLRLLSDFHKVNHFPRSYELTRKDRLAKNVQRMQRLKGLRFFDFVPASYILPEEFRELCAGYLQDRGPYIVKPIASSRGRGIYIVSHPEEIPYDEPVIVSRYISNPFLLDGFKFDVRLYAAVTSYEPLVVYLYEEGLVRFATVRYQYGARHLKTQCMHLTNYSVNKRNFEFVQNDDANVEDFGNKWSLGALLRYLKSEGADVTGLMVRIEDIIVKSFLSVVGPIASACNMFHASRSQCFELYGFDIIVDENFRPWLLEVNLSPSLACDSPLDFKVKSHMLTDLFNLVGLSCHDPTRKTQGGMNSLCVTASGETAVPPRLPTYFVTAEEYVATHSKTESHSGENFKRKQYPSRSSSNSSPSENTNSCLAGTDVSHLIPNEMTTDEARLMRRLQEEASRAGGWLRLLPSPHAWEHYASLWPNDSRTMYFSGDRRSLNCGNAYNGNVSLSTIVNRHPGWNPLVASAYSAAFAAYTLNEITHRLGRPQQPEHTGKEPNIKEHLLLADTGPIKSAKANYLHPNSSSIGMNLFAHLRSTGNDNEPTDHESNYVFCNHAPDSISATRTTISLHNMTHTQMRQHLQHGLNALRKPTSSDVNSQRVIACYMQTLGRMPFFLRKLGEQPVNLPGVFIYPTKTPEPNNHTEFLTGKLRSSKILVISNKCSHKQTIPRSNGSLIDLNSPSPETMHPTSRPASALSDYSESASRKQVKVEVPPATGDSTSITAAHLSASQARHAFATYLSRIQSRLLAESSATGGHVQRNAKSLRKESRQIDALISFLRRASRSFSNPALQTVWGKQLGVHARSTSSDLRWSSRIDVPDNKCPLNERKRILANLLEKFIRIYQYETVMVTSPQVTGGSEEAMKSVEMEHFWKFVDNASEQQLEALLTSYTRLHKSVSAFIGPERSETIPSSNSATSSRRSSSTWSKPEESSIHCHSTDSGLASSMECNSTVDPTPDLTVSSVSAVSSRKTPVASSHKTVAPVHTSKPASTTKLFSWSICCARLKSVSPECEEPSDKIIKRPLVPDVLCTNKPAPWCVHASKTSHSDTRQCRSKTKNISSSCLSPKRSQNSSFSQHPNTRIGDCSKIVNRQSHTAVLQTENSCQTAGAKISQHFNRPRNKSRVRPRSTQNRRQAPVFSTRQPLSSSASKTRIRSRSRPHAPHQSSRPMVSLCKIKSVKSSTTTNEVSVAEGVNNRNYIANPQHVGQTVDKVEYSCASEKPNGDPSSQLPHLSHCVTRRPLSTTSRSWTPDHGYYSPYPYLDNLRPMVESLHPLRRCHSHRTVHSNRTTSSVTPNSAQSSRTCSIRRMHPS</sequence>
<reference evidence="8" key="1">
    <citation type="submission" date="2019-05" db="EMBL/GenBank/DDBJ databases">
        <title>Annotation for the trematode Paragonimus heterotremus.</title>
        <authorList>
            <person name="Choi Y.-J."/>
        </authorList>
    </citation>
    <scope>NUCLEOTIDE SEQUENCE</scope>
    <source>
        <strain evidence="8">LC</strain>
    </source>
</reference>
<feature type="region of interest" description="Disordered" evidence="7">
    <location>
        <begin position="1220"/>
        <end position="1253"/>
    </location>
</feature>
<dbReference type="EMBL" id="LUCH01003699">
    <property type="protein sequence ID" value="KAF5399821.1"/>
    <property type="molecule type" value="Genomic_DNA"/>
</dbReference>
<dbReference type="InterPro" id="IPR004344">
    <property type="entry name" value="TTL/TTLL_fam"/>
</dbReference>
<dbReference type="GO" id="GO:0015631">
    <property type="term" value="F:tubulin binding"/>
    <property type="evidence" value="ECO:0007669"/>
    <property type="project" value="TreeGrafter"/>
</dbReference>
<feature type="compositionally biased region" description="Low complexity" evidence="7">
    <location>
        <begin position="1080"/>
        <end position="1098"/>
    </location>
</feature>
<dbReference type="PROSITE" id="PS51221">
    <property type="entry name" value="TTL"/>
    <property type="match status" value="1"/>
</dbReference>
<protein>
    <recommendedName>
        <fullName evidence="5">Tubulin--tyrosine ligase-like protein 5</fullName>
    </recommendedName>
</protein>
<comment type="caution">
    <text evidence="8">The sequence shown here is derived from an EMBL/GenBank/DDBJ whole genome shotgun (WGS) entry which is preliminary data.</text>
</comment>
<feature type="region of interest" description="Disordered" evidence="7">
    <location>
        <begin position="510"/>
        <end position="549"/>
    </location>
</feature>
<comment type="similarity">
    <text evidence="1">Belongs to the tubulin--tyrosine ligase family.</text>
</comment>
<feature type="region of interest" description="Disordered" evidence="7">
    <location>
        <begin position="1279"/>
        <end position="1341"/>
    </location>
</feature>
<keyword evidence="9" id="KW-1185">Reference proteome</keyword>
<feature type="compositionally biased region" description="Polar residues" evidence="7">
    <location>
        <begin position="1228"/>
        <end position="1250"/>
    </location>
</feature>
<dbReference type="SUPFAM" id="SSF56059">
    <property type="entry name" value="Glutathione synthetase ATP-binding domain-like"/>
    <property type="match status" value="1"/>
</dbReference>
<dbReference type="PANTHER" id="PTHR12241:SF145">
    <property type="entry name" value="TUBULIN POLYGLUTAMYLASE TTLL5"/>
    <property type="match status" value="1"/>
</dbReference>
<feature type="region of interest" description="Disordered" evidence="7">
    <location>
        <begin position="840"/>
        <end position="879"/>
    </location>
</feature>
<feature type="compositionally biased region" description="Basic residues" evidence="7">
    <location>
        <begin position="1322"/>
        <end position="1332"/>
    </location>
</feature>
<dbReference type="GO" id="GO:0000226">
    <property type="term" value="P:microtubule cytoskeleton organization"/>
    <property type="evidence" value="ECO:0007669"/>
    <property type="project" value="TreeGrafter"/>
</dbReference>
<evidence type="ECO:0000313" key="8">
    <source>
        <dbReference type="EMBL" id="KAF5399821.1"/>
    </source>
</evidence>
<name>A0A8J4SWA1_9TREM</name>
<feature type="region of interest" description="Disordered" evidence="7">
    <location>
        <begin position="1451"/>
        <end position="1482"/>
    </location>
</feature>
<evidence type="ECO:0000256" key="2">
    <source>
        <dbReference type="ARBA" id="ARBA00022598"/>
    </source>
</evidence>
<feature type="compositionally biased region" description="Polar residues" evidence="7">
    <location>
        <begin position="1456"/>
        <end position="1474"/>
    </location>
</feature>
<dbReference type="GO" id="GO:0036064">
    <property type="term" value="C:ciliary basal body"/>
    <property type="evidence" value="ECO:0007669"/>
    <property type="project" value="TreeGrafter"/>
</dbReference>
<dbReference type="GO" id="GO:0005524">
    <property type="term" value="F:ATP binding"/>
    <property type="evidence" value="ECO:0007669"/>
    <property type="project" value="UniProtKB-KW"/>
</dbReference>
<dbReference type="Gene3D" id="3.30.470.20">
    <property type="entry name" value="ATP-grasp fold, B domain"/>
    <property type="match status" value="1"/>
</dbReference>
<gene>
    <name evidence="8" type="ORF">PHET_06555</name>
</gene>
<feature type="compositionally biased region" description="Polar residues" evidence="7">
    <location>
        <begin position="840"/>
        <end position="874"/>
    </location>
</feature>
<comment type="catalytic activity">
    <reaction evidence="6">
        <text>L-glutamyl-[protein] + L-glutamate + ATP = gamma-L-glutamyl-L-glutamyl-[protein] + ADP + phosphate + H(+)</text>
        <dbReference type="Rhea" id="RHEA:60144"/>
        <dbReference type="Rhea" id="RHEA-COMP:10208"/>
        <dbReference type="Rhea" id="RHEA-COMP:15517"/>
        <dbReference type="ChEBI" id="CHEBI:15378"/>
        <dbReference type="ChEBI" id="CHEBI:29973"/>
        <dbReference type="ChEBI" id="CHEBI:29985"/>
        <dbReference type="ChEBI" id="CHEBI:30616"/>
        <dbReference type="ChEBI" id="CHEBI:43474"/>
        <dbReference type="ChEBI" id="CHEBI:143622"/>
        <dbReference type="ChEBI" id="CHEBI:456216"/>
    </reaction>
    <physiologicalReaction direction="left-to-right" evidence="6">
        <dbReference type="Rhea" id="RHEA:60145"/>
    </physiologicalReaction>
</comment>
<evidence type="ECO:0000256" key="3">
    <source>
        <dbReference type="ARBA" id="ARBA00022741"/>
    </source>
</evidence>
<feature type="region of interest" description="Disordered" evidence="7">
    <location>
        <begin position="1076"/>
        <end position="1111"/>
    </location>
</feature>
<dbReference type="GO" id="GO:0070740">
    <property type="term" value="F:tubulin-glutamic acid ligase activity"/>
    <property type="evidence" value="ECO:0007669"/>
    <property type="project" value="TreeGrafter"/>
</dbReference>
<feature type="compositionally biased region" description="Basic residues" evidence="7">
    <location>
        <begin position="1287"/>
        <end position="1297"/>
    </location>
</feature>
<evidence type="ECO:0000256" key="7">
    <source>
        <dbReference type="SAM" id="MobiDB-lite"/>
    </source>
</evidence>
<evidence type="ECO:0000256" key="6">
    <source>
        <dbReference type="ARBA" id="ARBA00049274"/>
    </source>
</evidence>
<dbReference type="Pfam" id="PF03133">
    <property type="entry name" value="TTL"/>
    <property type="match status" value="1"/>
</dbReference>
<keyword evidence="4" id="KW-0067">ATP-binding</keyword>
<proteinExistence type="inferred from homology"/>
<feature type="compositionally biased region" description="Basic and acidic residues" evidence="7">
    <location>
        <begin position="1099"/>
        <end position="1109"/>
    </location>
</feature>
<keyword evidence="2" id="KW-0436">Ligase</keyword>
<evidence type="ECO:0000256" key="5">
    <source>
        <dbReference type="ARBA" id="ARBA00041448"/>
    </source>
</evidence>
<feature type="compositionally biased region" description="Low complexity" evidence="7">
    <location>
        <begin position="527"/>
        <end position="541"/>
    </location>
</feature>
<dbReference type="PANTHER" id="PTHR12241">
    <property type="entry name" value="TUBULIN POLYGLUTAMYLASE"/>
    <property type="match status" value="1"/>
</dbReference>
<evidence type="ECO:0000256" key="4">
    <source>
        <dbReference type="ARBA" id="ARBA00022840"/>
    </source>
</evidence>
<feature type="compositionally biased region" description="Basic and acidic residues" evidence="7">
    <location>
        <begin position="510"/>
        <end position="521"/>
    </location>
</feature>
<dbReference type="Proteomes" id="UP000748531">
    <property type="component" value="Unassembled WGS sequence"/>
</dbReference>
<organism evidence="8 9">
    <name type="scientific">Paragonimus heterotremus</name>
    <dbReference type="NCBI Taxonomy" id="100268"/>
    <lineage>
        <taxon>Eukaryota</taxon>
        <taxon>Metazoa</taxon>
        <taxon>Spiralia</taxon>
        <taxon>Lophotrochozoa</taxon>
        <taxon>Platyhelminthes</taxon>
        <taxon>Trematoda</taxon>
        <taxon>Digenea</taxon>
        <taxon>Plagiorchiida</taxon>
        <taxon>Troglotremata</taxon>
        <taxon>Troglotrematidae</taxon>
        <taxon>Paragonimus</taxon>
    </lineage>
</organism>